<dbReference type="SUPFAM" id="SSF52058">
    <property type="entry name" value="L domain-like"/>
    <property type="match status" value="1"/>
</dbReference>
<evidence type="ECO:0000313" key="2">
    <source>
        <dbReference type="EMBL" id="KAF6167222.1"/>
    </source>
</evidence>
<name>A0A7J7NJT8_9MAGN</name>
<dbReference type="Proteomes" id="UP000541444">
    <property type="component" value="Unassembled WGS sequence"/>
</dbReference>
<evidence type="ECO:0008006" key="4">
    <source>
        <dbReference type="Google" id="ProtNLM"/>
    </source>
</evidence>
<dbReference type="AlphaFoldDB" id="A0A7J7NJT8"/>
<dbReference type="EMBL" id="JACGCM010000764">
    <property type="protein sequence ID" value="KAF6167222.1"/>
    <property type="molecule type" value="Genomic_DNA"/>
</dbReference>
<dbReference type="OrthoDB" id="3794806at2759"/>
<keyword evidence="3" id="KW-1185">Reference proteome</keyword>
<accession>A0A7J7NJT8</accession>
<dbReference type="GO" id="GO:0006952">
    <property type="term" value="P:defense response"/>
    <property type="evidence" value="ECO:0007669"/>
    <property type="project" value="UniProtKB-KW"/>
</dbReference>
<dbReference type="SUPFAM" id="SSF52540">
    <property type="entry name" value="P-loop containing nucleoside triphosphate hydrolases"/>
    <property type="match status" value="1"/>
</dbReference>
<dbReference type="InterPro" id="IPR032675">
    <property type="entry name" value="LRR_dom_sf"/>
</dbReference>
<dbReference type="InterPro" id="IPR050905">
    <property type="entry name" value="Plant_NBS-LRR"/>
</dbReference>
<dbReference type="InterPro" id="IPR027417">
    <property type="entry name" value="P-loop_NTPase"/>
</dbReference>
<evidence type="ECO:0000256" key="1">
    <source>
        <dbReference type="ARBA" id="ARBA00022821"/>
    </source>
</evidence>
<reference evidence="2 3" key="1">
    <citation type="journal article" date="2020" name="IScience">
        <title>Genome Sequencing of the Endangered Kingdonia uniflora (Circaeasteraceae, Ranunculales) Reveals Potential Mechanisms of Evolutionary Specialization.</title>
        <authorList>
            <person name="Sun Y."/>
            <person name="Deng T."/>
            <person name="Zhang A."/>
            <person name="Moore M.J."/>
            <person name="Landis J.B."/>
            <person name="Lin N."/>
            <person name="Zhang H."/>
            <person name="Zhang X."/>
            <person name="Huang J."/>
            <person name="Zhang X."/>
            <person name="Sun H."/>
            <person name="Wang H."/>
        </authorList>
    </citation>
    <scope>NUCLEOTIDE SEQUENCE [LARGE SCALE GENOMIC DNA]</scope>
    <source>
        <strain evidence="2">TB1705</strain>
        <tissue evidence="2">Leaf</tissue>
    </source>
</reference>
<organism evidence="2 3">
    <name type="scientific">Kingdonia uniflora</name>
    <dbReference type="NCBI Taxonomy" id="39325"/>
    <lineage>
        <taxon>Eukaryota</taxon>
        <taxon>Viridiplantae</taxon>
        <taxon>Streptophyta</taxon>
        <taxon>Embryophyta</taxon>
        <taxon>Tracheophyta</taxon>
        <taxon>Spermatophyta</taxon>
        <taxon>Magnoliopsida</taxon>
        <taxon>Ranunculales</taxon>
        <taxon>Circaeasteraceae</taxon>
        <taxon>Kingdonia</taxon>
    </lineage>
</organism>
<comment type="caution">
    <text evidence="2">The sequence shown here is derived from an EMBL/GenBank/DDBJ whole genome shotgun (WGS) entry which is preliminary data.</text>
</comment>
<proteinExistence type="predicted"/>
<dbReference type="PANTHER" id="PTHR33463:SF204">
    <property type="entry name" value="NB-ARC DOMAIN-CONTAINING PROTEIN"/>
    <property type="match status" value="1"/>
</dbReference>
<sequence>MATTRNIEVKVLSKKDSLELFCQEVCDETSMPGASVPRKLLINVPPLAIVTLVRTLRKKEEGVWIAVIQQLKKSMYEGLDPVNVSIKMSYDFFESSKIKLCFLLCALFPEYHKVTMDTLVGYAMVEDLLGDVEALREARGNLHLMVGTLVSSGLLLKGEDARYVMMHDIIRDVAILIAHESIMRVGLGLQKWPKLKEVGKCLRMFLMRNDIHEVPADASECSQLVTLSLASNKSLRKIPNGFFEGMKCLATLDMRGIGISSLPQSLSSLNNCL</sequence>
<gene>
    <name evidence="2" type="ORF">GIB67_029860</name>
</gene>
<evidence type="ECO:0000313" key="3">
    <source>
        <dbReference type="Proteomes" id="UP000541444"/>
    </source>
</evidence>
<protein>
    <recommendedName>
        <fullName evidence="4">NB-ARC domain-containing protein</fullName>
    </recommendedName>
</protein>
<dbReference type="Gene3D" id="3.80.10.10">
    <property type="entry name" value="Ribonuclease Inhibitor"/>
    <property type="match status" value="1"/>
</dbReference>
<dbReference type="InterPro" id="IPR036388">
    <property type="entry name" value="WH-like_DNA-bd_sf"/>
</dbReference>
<dbReference type="PANTHER" id="PTHR33463">
    <property type="entry name" value="NB-ARC DOMAIN-CONTAINING PROTEIN-RELATED"/>
    <property type="match status" value="1"/>
</dbReference>
<dbReference type="Gene3D" id="1.10.10.10">
    <property type="entry name" value="Winged helix-like DNA-binding domain superfamily/Winged helix DNA-binding domain"/>
    <property type="match status" value="1"/>
</dbReference>
<keyword evidence="1" id="KW-0611">Plant defense</keyword>